<feature type="domain" description="Dienelactone hydrolase" evidence="1">
    <location>
        <begin position="28"/>
        <end position="241"/>
    </location>
</feature>
<evidence type="ECO:0000313" key="2">
    <source>
        <dbReference type="EMBL" id="KAF2100430.1"/>
    </source>
</evidence>
<organism evidence="2 3">
    <name type="scientific">Rhizodiscina lignyota</name>
    <dbReference type="NCBI Taxonomy" id="1504668"/>
    <lineage>
        <taxon>Eukaryota</taxon>
        <taxon>Fungi</taxon>
        <taxon>Dikarya</taxon>
        <taxon>Ascomycota</taxon>
        <taxon>Pezizomycotina</taxon>
        <taxon>Dothideomycetes</taxon>
        <taxon>Pleosporomycetidae</taxon>
        <taxon>Aulographales</taxon>
        <taxon>Rhizodiscinaceae</taxon>
        <taxon>Rhizodiscina</taxon>
    </lineage>
</organism>
<dbReference type="Proteomes" id="UP000799772">
    <property type="component" value="Unassembled WGS sequence"/>
</dbReference>
<dbReference type="AlphaFoldDB" id="A0A9P4IF55"/>
<accession>A0A9P4IF55</accession>
<dbReference type="SUPFAM" id="SSF53474">
    <property type="entry name" value="alpha/beta-Hydrolases"/>
    <property type="match status" value="1"/>
</dbReference>
<dbReference type="Pfam" id="PF01738">
    <property type="entry name" value="DLH"/>
    <property type="match status" value="1"/>
</dbReference>
<dbReference type="EMBL" id="ML978124">
    <property type="protein sequence ID" value="KAF2100430.1"/>
    <property type="molecule type" value="Genomic_DNA"/>
</dbReference>
<reference evidence="2" key="1">
    <citation type="journal article" date="2020" name="Stud. Mycol.">
        <title>101 Dothideomycetes genomes: a test case for predicting lifestyles and emergence of pathogens.</title>
        <authorList>
            <person name="Haridas S."/>
            <person name="Albert R."/>
            <person name="Binder M."/>
            <person name="Bloem J."/>
            <person name="Labutti K."/>
            <person name="Salamov A."/>
            <person name="Andreopoulos B."/>
            <person name="Baker S."/>
            <person name="Barry K."/>
            <person name="Bills G."/>
            <person name="Bluhm B."/>
            <person name="Cannon C."/>
            <person name="Castanera R."/>
            <person name="Culley D."/>
            <person name="Daum C."/>
            <person name="Ezra D."/>
            <person name="Gonzalez J."/>
            <person name="Henrissat B."/>
            <person name="Kuo A."/>
            <person name="Liang C."/>
            <person name="Lipzen A."/>
            <person name="Lutzoni F."/>
            <person name="Magnuson J."/>
            <person name="Mondo S."/>
            <person name="Nolan M."/>
            <person name="Ohm R."/>
            <person name="Pangilinan J."/>
            <person name="Park H.-J."/>
            <person name="Ramirez L."/>
            <person name="Alfaro M."/>
            <person name="Sun H."/>
            <person name="Tritt A."/>
            <person name="Yoshinaga Y."/>
            <person name="Zwiers L.-H."/>
            <person name="Turgeon B."/>
            <person name="Goodwin S."/>
            <person name="Spatafora J."/>
            <person name="Crous P."/>
            <person name="Grigoriev I."/>
        </authorList>
    </citation>
    <scope>NUCLEOTIDE SEQUENCE</scope>
    <source>
        <strain evidence="2">CBS 133067</strain>
    </source>
</reference>
<sequence>MACCPSELPAVSSDYSPKGDYATYADLNTYVIGPSDAKKAIIIVYDIFGFHPSTFQGADRLAASTNALVFVPDFFKGKALPLSGFPPDTAEKKQLIDAVMKIALPPQHIPNLWNFVDELTEKKGITAWGSFGLCWGGKITALASAKGTKFKASGTAHPGRPDAADAKGIIIPYLSLFSKGDGDPAVVKECSEILKAKEGCEVEHYTDMHHGWMAARANLKDPENVKQFEKGWNQTAAFFNKNL</sequence>
<dbReference type="PANTHER" id="PTHR47668:SF1">
    <property type="entry name" value="DIENELACTONE HYDROLASE DOMAIN-CONTAINING PROTEIN-RELATED"/>
    <property type="match status" value="1"/>
</dbReference>
<dbReference type="GO" id="GO:0016787">
    <property type="term" value="F:hydrolase activity"/>
    <property type="evidence" value="ECO:0007669"/>
    <property type="project" value="InterPro"/>
</dbReference>
<proteinExistence type="predicted"/>
<keyword evidence="3" id="KW-1185">Reference proteome</keyword>
<dbReference type="OrthoDB" id="2147163at2759"/>
<dbReference type="Gene3D" id="3.40.50.1820">
    <property type="entry name" value="alpha/beta hydrolase"/>
    <property type="match status" value="1"/>
</dbReference>
<dbReference type="PANTHER" id="PTHR47668">
    <property type="entry name" value="DIENELACTONE HYDROLASE FAMILY PROTEIN (AFU_ORTHOLOGUE AFUA_6G01940)"/>
    <property type="match status" value="1"/>
</dbReference>
<name>A0A9P4IF55_9PEZI</name>
<dbReference type="InterPro" id="IPR029058">
    <property type="entry name" value="AB_hydrolase_fold"/>
</dbReference>
<evidence type="ECO:0000313" key="3">
    <source>
        <dbReference type="Proteomes" id="UP000799772"/>
    </source>
</evidence>
<dbReference type="InterPro" id="IPR002925">
    <property type="entry name" value="Dienelactn_hydro"/>
</dbReference>
<comment type="caution">
    <text evidence="2">The sequence shown here is derived from an EMBL/GenBank/DDBJ whole genome shotgun (WGS) entry which is preliminary data.</text>
</comment>
<gene>
    <name evidence="2" type="ORF">NA57DRAFT_54519</name>
</gene>
<protein>
    <submittedName>
        <fullName evidence="2">Alpha/beta-hydrolase</fullName>
    </submittedName>
</protein>
<evidence type="ECO:0000259" key="1">
    <source>
        <dbReference type="Pfam" id="PF01738"/>
    </source>
</evidence>